<dbReference type="Proteomes" id="UP000032160">
    <property type="component" value="Chromosome I"/>
</dbReference>
<dbReference type="InterPro" id="IPR001633">
    <property type="entry name" value="EAL_dom"/>
</dbReference>
<evidence type="ECO:0000313" key="5">
    <source>
        <dbReference type="Proteomes" id="UP000032160"/>
    </source>
</evidence>
<name>X5MG51_9HYPH</name>
<feature type="domain" description="EAL" evidence="3">
    <location>
        <begin position="189"/>
        <end position="442"/>
    </location>
</feature>
<evidence type="ECO:0000259" key="3">
    <source>
        <dbReference type="PROSITE" id="PS50883"/>
    </source>
</evidence>
<keyword evidence="5" id="KW-1185">Reference proteome</keyword>
<feature type="transmembrane region" description="Helical" evidence="2">
    <location>
        <begin position="62"/>
        <end position="80"/>
    </location>
</feature>
<protein>
    <recommendedName>
        <fullName evidence="3">EAL domain-containing protein</fullName>
    </recommendedName>
</protein>
<sequence length="455" mass="50464">MRQDSVHHAGQLRQIARLSAQKTVFAMPSWLNHGLIFASYAIVIAGLSVALHRAGGIELQSAILVGAVLLLFAGQAHALVGRSAERSQLETELRGLRMQAATMSRDMDGMREHIAELETSLDIQTSSRNEQLSSEVRLVETLVKGLAESVEAGVNGTSPSRRATDRKSDAPRDQTRLPLEGEAAEPVTEGEMIETIRASLEENRVDLYLQPIVTLPQRRTRFYEGLTRLRGEEGEIIMPGDYMRVAEPAGMMPVVDNLLLFRCVQVVRRLVARSRDIGVFCNISAHSLLDAEFFPQFVEFMEHNADLTGHLYFEFSQAAFEGLGPIEKASLEALHALGFRFSLDHVRRLDMNLSELHDMGFRFVKVPSELLLGDLRGTGSLVRADDIKALFERNGIDLIAERIENERAAVSVLDLNIKYGQGFLFGEPRAVREDALSAPADPTANPAEELRQARI</sequence>
<feature type="compositionally biased region" description="Basic and acidic residues" evidence="1">
    <location>
        <begin position="162"/>
        <end position="175"/>
    </location>
</feature>
<keyword evidence="2" id="KW-0812">Transmembrane</keyword>
<dbReference type="STRING" id="1458461.BN1012_Phect2161"/>
<dbReference type="InterPro" id="IPR035919">
    <property type="entry name" value="EAL_sf"/>
</dbReference>
<evidence type="ECO:0000256" key="1">
    <source>
        <dbReference type="SAM" id="MobiDB-lite"/>
    </source>
</evidence>
<gene>
    <name evidence="4" type="ORF">BN1012_Phect2161</name>
</gene>
<dbReference type="PANTHER" id="PTHR33121">
    <property type="entry name" value="CYCLIC DI-GMP PHOSPHODIESTERASE PDEF"/>
    <property type="match status" value="1"/>
</dbReference>
<feature type="region of interest" description="Disordered" evidence="1">
    <location>
        <begin position="150"/>
        <end position="183"/>
    </location>
</feature>
<proteinExistence type="predicted"/>
<feature type="transmembrane region" description="Helical" evidence="2">
    <location>
        <begin position="30"/>
        <end position="50"/>
    </location>
</feature>
<evidence type="ECO:0000256" key="2">
    <source>
        <dbReference type="SAM" id="Phobius"/>
    </source>
</evidence>
<dbReference type="AlphaFoldDB" id="X5MG51"/>
<dbReference type="HOGENOM" id="CLU_036071_0_0_5"/>
<dbReference type="EMBL" id="HG966617">
    <property type="protein sequence ID" value="CDO60374.1"/>
    <property type="molecule type" value="Genomic_DNA"/>
</dbReference>
<organism evidence="4 5">
    <name type="scientific">Candidatus Phaeomarinibacter ectocarpi</name>
    <dbReference type="NCBI Taxonomy" id="1458461"/>
    <lineage>
        <taxon>Bacteria</taxon>
        <taxon>Pseudomonadati</taxon>
        <taxon>Pseudomonadota</taxon>
        <taxon>Alphaproteobacteria</taxon>
        <taxon>Hyphomicrobiales</taxon>
        <taxon>Parvibaculaceae</taxon>
        <taxon>Candidatus Phaeomarinibacter</taxon>
    </lineage>
</organism>
<dbReference type="SMART" id="SM00052">
    <property type="entry name" value="EAL"/>
    <property type="match status" value="1"/>
</dbReference>
<dbReference type="Pfam" id="PF00563">
    <property type="entry name" value="EAL"/>
    <property type="match status" value="1"/>
</dbReference>
<dbReference type="PROSITE" id="PS50883">
    <property type="entry name" value="EAL"/>
    <property type="match status" value="1"/>
</dbReference>
<dbReference type="CDD" id="cd01948">
    <property type="entry name" value="EAL"/>
    <property type="match status" value="1"/>
</dbReference>
<dbReference type="Gene3D" id="3.20.20.450">
    <property type="entry name" value="EAL domain"/>
    <property type="match status" value="1"/>
</dbReference>
<dbReference type="SUPFAM" id="SSF141868">
    <property type="entry name" value="EAL domain-like"/>
    <property type="match status" value="1"/>
</dbReference>
<evidence type="ECO:0000313" key="4">
    <source>
        <dbReference type="EMBL" id="CDO60374.1"/>
    </source>
</evidence>
<keyword evidence="2" id="KW-1133">Transmembrane helix</keyword>
<dbReference type="KEGG" id="pect:BN1012_Phect2161"/>
<dbReference type="InterPro" id="IPR050706">
    <property type="entry name" value="Cyclic-di-GMP_PDE-like"/>
</dbReference>
<reference evidence="4 5" key="1">
    <citation type="journal article" date="2014" name="Front. Genet.">
        <title>Genome and metabolic network of "Candidatus Phaeomarinobacter ectocarpi" Ec32, a new candidate genus of Alphaproteobacteria frequently associated with brown algae.</title>
        <authorList>
            <person name="Dittami S.M."/>
            <person name="Barbeyron T."/>
            <person name="Boyen C."/>
            <person name="Cambefort J."/>
            <person name="Collet G."/>
            <person name="Delage L."/>
            <person name="Gobet A."/>
            <person name="Groisillier A."/>
            <person name="Leblanc C."/>
            <person name="Michel G."/>
            <person name="Scornet D."/>
            <person name="Siegel A."/>
            <person name="Tapia J.E."/>
            <person name="Tonon T."/>
        </authorList>
    </citation>
    <scope>NUCLEOTIDE SEQUENCE [LARGE SCALE GENOMIC DNA]</scope>
    <source>
        <strain evidence="4 5">Ec32</strain>
    </source>
</reference>
<feature type="region of interest" description="Disordered" evidence="1">
    <location>
        <begin position="435"/>
        <end position="455"/>
    </location>
</feature>
<keyword evidence="2" id="KW-0472">Membrane</keyword>
<dbReference type="GO" id="GO:0071111">
    <property type="term" value="F:cyclic-guanylate-specific phosphodiesterase activity"/>
    <property type="evidence" value="ECO:0007669"/>
    <property type="project" value="InterPro"/>
</dbReference>
<accession>X5MG51</accession>
<dbReference type="PANTHER" id="PTHR33121:SF79">
    <property type="entry name" value="CYCLIC DI-GMP PHOSPHODIESTERASE PDED-RELATED"/>
    <property type="match status" value="1"/>
</dbReference>